<dbReference type="InterPro" id="IPR058245">
    <property type="entry name" value="NreC/VraR/RcsB-like_REC"/>
</dbReference>
<dbReference type="Pfam" id="PF00196">
    <property type="entry name" value="GerE"/>
    <property type="match status" value="1"/>
</dbReference>
<dbReference type="PANTHER" id="PTHR43214:SF24">
    <property type="entry name" value="TRANSCRIPTIONAL REGULATORY PROTEIN NARL-RELATED"/>
    <property type="match status" value="1"/>
</dbReference>
<dbReference type="Proteomes" id="UP000222106">
    <property type="component" value="Unassembled WGS sequence"/>
</dbReference>
<reference evidence="8 9" key="1">
    <citation type="submission" date="2017-10" db="EMBL/GenBank/DDBJ databases">
        <title>Sequencing the genomes of 1000 actinobacteria strains.</title>
        <authorList>
            <person name="Klenk H.-P."/>
        </authorList>
    </citation>
    <scope>NUCLEOTIDE SEQUENCE [LARGE SCALE GENOMIC DNA]</scope>
    <source>
        <strain evidence="8 9">DSM 21838</strain>
    </source>
</reference>
<accession>A0A2A9EN56</accession>
<dbReference type="InterPro" id="IPR011006">
    <property type="entry name" value="CheY-like_superfamily"/>
</dbReference>
<dbReference type="InterPro" id="IPR001789">
    <property type="entry name" value="Sig_transdc_resp-reg_receiver"/>
</dbReference>
<dbReference type="PANTHER" id="PTHR43214">
    <property type="entry name" value="TWO-COMPONENT RESPONSE REGULATOR"/>
    <property type="match status" value="1"/>
</dbReference>
<dbReference type="PROSITE" id="PS00622">
    <property type="entry name" value="HTH_LUXR_1"/>
    <property type="match status" value="1"/>
</dbReference>
<proteinExistence type="predicted"/>
<dbReference type="PROSITE" id="PS50110">
    <property type="entry name" value="RESPONSE_REGULATORY"/>
    <property type="match status" value="1"/>
</dbReference>
<evidence type="ECO:0000256" key="4">
    <source>
        <dbReference type="ARBA" id="ARBA00023163"/>
    </source>
</evidence>
<dbReference type="GO" id="GO:0003677">
    <property type="term" value="F:DNA binding"/>
    <property type="evidence" value="ECO:0007669"/>
    <property type="project" value="UniProtKB-KW"/>
</dbReference>
<dbReference type="PROSITE" id="PS50043">
    <property type="entry name" value="HTH_LUXR_2"/>
    <property type="match status" value="1"/>
</dbReference>
<dbReference type="RefSeq" id="WP_098483741.1">
    <property type="nucleotide sequence ID" value="NZ_PDJI01000004.1"/>
</dbReference>
<evidence type="ECO:0000256" key="3">
    <source>
        <dbReference type="ARBA" id="ARBA00023125"/>
    </source>
</evidence>
<dbReference type="SUPFAM" id="SSF52172">
    <property type="entry name" value="CheY-like"/>
    <property type="match status" value="1"/>
</dbReference>
<feature type="domain" description="HTH luxR-type" evidence="6">
    <location>
        <begin position="169"/>
        <end position="234"/>
    </location>
</feature>
<feature type="modified residue" description="4-aspartylphosphate" evidence="5">
    <location>
        <position position="75"/>
    </location>
</feature>
<keyword evidence="9" id="KW-1185">Reference proteome</keyword>
<dbReference type="EMBL" id="PDJI01000004">
    <property type="protein sequence ID" value="PFG39682.1"/>
    <property type="molecule type" value="Genomic_DNA"/>
</dbReference>
<evidence type="ECO:0000259" key="6">
    <source>
        <dbReference type="PROSITE" id="PS50043"/>
    </source>
</evidence>
<dbReference type="CDD" id="cd17535">
    <property type="entry name" value="REC_NarL-like"/>
    <property type="match status" value="1"/>
</dbReference>
<name>A0A2A9EN56_9MICO</name>
<evidence type="ECO:0000313" key="8">
    <source>
        <dbReference type="EMBL" id="PFG39682.1"/>
    </source>
</evidence>
<dbReference type="PRINTS" id="PR00038">
    <property type="entry name" value="HTHLUXR"/>
</dbReference>
<dbReference type="CDD" id="cd06170">
    <property type="entry name" value="LuxR_C_like"/>
    <property type="match status" value="1"/>
</dbReference>
<comment type="caution">
    <text evidence="8">The sequence shown here is derived from an EMBL/GenBank/DDBJ whole genome shotgun (WGS) entry which is preliminary data.</text>
</comment>
<organism evidence="8 9">
    <name type="scientific">Georgenia soli</name>
    <dbReference type="NCBI Taxonomy" id="638953"/>
    <lineage>
        <taxon>Bacteria</taxon>
        <taxon>Bacillati</taxon>
        <taxon>Actinomycetota</taxon>
        <taxon>Actinomycetes</taxon>
        <taxon>Micrococcales</taxon>
        <taxon>Bogoriellaceae</taxon>
        <taxon>Georgenia</taxon>
    </lineage>
</organism>
<keyword evidence="2" id="KW-0805">Transcription regulation</keyword>
<evidence type="ECO:0000256" key="5">
    <source>
        <dbReference type="PROSITE-ProRule" id="PRU00169"/>
    </source>
</evidence>
<dbReference type="GO" id="GO:0006355">
    <property type="term" value="P:regulation of DNA-templated transcription"/>
    <property type="evidence" value="ECO:0007669"/>
    <property type="project" value="InterPro"/>
</dbReference>
<dbReference type="Pfam" id="PF00072">
    <property type="entry name" value="Response_reg"/>
    <property type="match status" value="1"/>
</dbReference>
<dbReference type="OrthoDB" id="9808843at2"/>
<dbReference type="Gene3D" id="3.40.50.2300">
    <property type="match status" value="1"/>
</dbReference>
<gene>
    <name evidence="8" type="ORF">ATJ97_2193</name>
</gene>
<dbReference type="AlphaFoldDB" id="A0A2A9EN56"/>
<sequence length="236" mass="25004">MSSAENAPASQAVPAAAGPAPRVRVAIVDDDALVRAGLRMILGGDPGIVVVGEAGDGHDGLDLVDRERPDVVLMDIRMPRLDGLVATRRLGERGASTRVIVLTTFDTDEMVLTALRHGAAGFLLKDTPPEDLVQAVRRVARGEPMLSPSVTAQLIAAVAQPPDAREGSARERLARLTDREREVAVAVARGLSNAEIARELYMGVATVKTHVGHLFAKLEVANRVQIARCVHDAGLV</sequence>
<dbReference type="GO" id="GO:0000160">
    <property type="term" value="P:phosphorelay signal transduction system"/>
    <property type="evidence" value="ECO:0007669"/>
    <property type="project" value="InterPro"/>
</dbReference>
<dbReference type="InterPro" id="IPR039420">
    <property type="entry name" value="WalR-like"/>
</dbReference>
<feature type="domain" description="Response regulatory" evidence="7">
    <location>
        <begin position="24"/>
        <end position="140"/>
    </location>
</feature>
<dbReference type="InterPro" id="IPR000792">
    <property type="entry name" value="Tscrpt_reg_LuxR_C"/>
</dbReference>
<dbReference type="SMART" id="SM00421">
    <property type="entry name" value="HTH_LUXR"/>
    <property type="match status" value="1"/>
</dbReference>
<evidence type="ECO:0000313" key="9">
    <source>
        <dbReference type="Proteomes" id="UP000222106"/>
    </source>
</evidence>
<dbReference type="SUPFAM" id="SSF46894">
    <property type="entry name" value="C-terminal effector domain of the bipartite response regulators"/>
    <property type="match status" value="1"/>
</dbReference>
<evidence type="ECO:0000256" key="1">
    <source>
        <dbReference type="ARBA" id="ARBA00022553"/>
    </source>
</evidence>
<dbReference type="InterPro" id="IPR016032">
    <property type="entry name" value="Sig_transdc_resp-reg_C-effctor"/>
</dbReference>
<evidence type="ECO:0000256" key="2">
    <source>
        <dbReference type="ARBA" id="ARBA00023015"/>
    </source>
</evidence>
<protein>
    <submittedName>
        <fullName evidence="8">LuxR family two component transcriptional regulator</fullName>
    </submittedName>
</protein>
<dbReference type="SMART" id="SM00448">
    <property type="entry name" value="REC"/>
    <property type="match status" value="1"/>
</dbReference>
<keyword evidence="1 5" id="KW-0597">Phosphoprotein</keyword>
<evidence type="ECO:0000259" key="7">
    <source>
        <dbReference type="PROSITE" id="PS50110"/>
    </source>
</evidence>
<keyword evidence="4" id="KW-0804">Transcription</keyword>
<keyword evidence="3" id="KW-0238">DNA-binding</keyword>